<sequence>MKKFLSIFVLVLTVFFITACGSSEDADSGSSGEDSGSEDSSTDKLAELKEAGVVKIGFANEKPYAYQDDNGELKGEAVEIAKAVFKELGVDEVDGQLAEFGQLIPGLQAGKFDVITAGMAITPDRCKQADFGEPEIQYGEGLIVQEGNPLDLHSYEDIANNPDVTVSVMSGATEVEFLKEMGVSEDQIQEAPDIPATFAAVQSGRADATTGTEMTIKMALESSDKDALEFVEDFEQPDVEGVPSYGAAVFHQDNDDLREAYNEVLQQMKEDGEIIDLITPSGFSERNLVPNDLTTEELCQG</sequence>
<feature type="domain" description="Solute-binding protein family 3/N-terminal" evidence="6">
    <location>
        <begin position="53"/>
        <end position="291"/>
    </location>
</feature>
<evidence type="ECO:0000256" key="3">
    <source>
        <dbReference type="ARBA" id="ARBA00023288"/>
    </source>
</evidence>
<dbReference type="GO" id="GO:0051470">
    <property type="term" value="P:ectoine transmembrane transport"/>
    <property type="evidence" value="ECO:0007669"/>
    <property type="project" value="InterPro"/>
</dbReference>
<evidence type="ECO:0000256" key="1">
    <source>
        <dbReference type="ARBA" id="ARBA00022729"/>
    </source>
</evidence>
<keyword evidence="1 5" id="KW-0732">Signal</keyword>
<organism evidence="7 8">
    <name type="scientific">Salinibacillus kushneri</name>
    <dbReference type="NCBI Taxonomy" id="237682"/>
    <lineage>
        <taxon>Bacteria</taxon>
        <taxon>Bacillati</taxon>
        <taxon>Bacillota</taxon>
        <taxon>Bacilli</taxon>
        <taxon>Bacillales</taxon>
        <taxon>Bacillaceae</taxon>
        <taxon>Salinibacillus</taxon>
    </lineage>
</organism>
<feature type="region of interest" description="Disordered" evidence="4">
    <location>
        <begin position="23"/>
        <end position="43"/>
    </location>
</feature>
<dbReference type="SMART" id="SM00062">
    <property type="entry name" value="PBPb"/>
    <property type="match status" value="1"/>
</dbReference>
<dbReference type="InterPro" id="IPR001638">
    <property type="entry name" value="Solute-binding_3/MltF_N"/>
</dbReference>
<dbReference type="AlphaFoldDB" id="A0A1I0CPY1"/>
<dbReference type="Proteomes" id="UP000199095">
    <property type="component" value="Unassembled WGS sequence"/>
</dbReference>
<dbReference type="EMBL" id="FOHJ01000003">
    <property type="protein sequence ID" value="SET21566.1"/>
    <property type="molecule type" value="Genomic_DNA"/>
</dbReference>
<dbReference type="SUPFAM" id="SSF53850">
    <property type="entry name" value="Periplasmic binding protein-like II"/>
    <property type="match status" value="1"/>
</dbReference>
<dbReference type="Gene3D" id="3.40.190.10">
    <property type="entry name" value="Periplasmic binding protein-like II"/>
    <property type="match status" value="2"/>
</dbReference>
<evidence type="ECO:0000313" key="8">
    <source>
        <dbReference type="Proteomes" id="UP000199095"/>
    </source>
</evidence>
<dbReference type="PANTHER" id="PTHR35936">
    <property type="entry name" value="MEMBRANE-BOUND LYTIC MUREIN TRANSGLYCOSYLASE F"/>
    <property type="match status" value="1"/>
</dbReference>
<reference evidence="8" key="1">
    <citation type="submission" date="2016-10" db="EMBL/GenBank/DDBJ databases">
        <authorList>
            <person name="Varghese N."/>
            <person name="Submissions S."/>
        </authorList>
    </citation>
    <scope>NUCLEOTIDE SEQUENCE [LARGE SCALE GENOMIC DNA]</scope>
    <source>
        <strain evidence="8">CGMCC 1.3566</strain>
    </source>
</reference>
<dbReference type="PANTHER" id="PTHR35936:SF17">
    <property type="entry name" value="ARGININE-BINDING EXTRACELLULAR PROTEIN ARTP"/>
    <property type="match status" value="1"/>
</dbReference>
<dbReference type="Pfam" id="PF00497">
    <property type="entry name" value="SBP_bac_3"/>
    <property type="match status" value="1"/>
</dbReference>
<dbReference type="OrthoDB" id="115856at2"/>
<dbReference type="PROSITE" id="PS51257">
    <property type="entry name" value="PROKAR_LIPOPROTEIN"/>
    <property type="match status" value="1"/>
</dbReference>
<keyword evidence="2" id="KW-0564">Palmitate</keyword>
<feature type="chain" id="PRO_5039230459" evidence="5">
    <location>
        <begin position="20"/>
        <end position="301"/>
    </location>
</feature>
<gene>
    <name evidence="7" type="ORF">SAMN05421676_103245</name>
</gene>
<proteinExistence type="predicted"/>
<dbReference type="NCBIfam" id="TIGR02995">
    <property type="entry name" value="ectoine_ehuB"/>
    <property type="match status" value="1"/>
</dbReference>
<evidence type="ECO:0000313" key="7">
    <source>
        <dbReference type="EMBL" id="SET21566.1"/>
    </source>
</evidence>
<evidence type="ECO:0000259" key="6">
    <source>
        <dbReference type="SMART" id="SM00062"/>
    </source>
</evidence>
<keyword evidence="3" id="KW-0449">Lipoprotein</keyword>
<dbReference type="RefSeq" id="WP_093132966.1">
    <property type="nucleotide sequence ID" value="NZ_FOHJ01000003.1"/>
</dbReference>
<evidence type="ECO:0000256" key="4">
    <source>
        <dbReference type="SAM" id="MobiDB-lite"/>
    </source>
</evidence>
<protein>
    <submittedName>
        <fullName evidence="7">Polar amino acid transport system substrate-binding protein</fullName>
    </submittedName>
</protein>
<accession>A0A1I0CPY1</accession>
<dbReference type="STRING" id="237682.SAMN05421676_103245"/>
<evidence type="ECO:0000256" key="2">
    <source>
        <dbReference type="ARBA" id="ARBA00023139"/>
    </source>
</evidence>
<dbReference type="GO" id="GO:0033294">
    <property type="term" value="F:ectoine binding"/>
    <property type="evidence" value="ECO:0007669"/>
    <property type="project" value="InterPro"/>
</dbReference>
<dbReference type="CDD" id="cd01002">
    <property type="entry name" value="PBP2_Ehub_like"/>
    <property type="match status" value="1"/>
</dbReference>
<feature type="signal peptide" evidence="5">
    <location>
        <begin position="1"/>
        <end position="19"/>
    </location>
</feature>
<dbReference type="InterPro" id="IPR014337">
    <property type="entry name" value="Ectoine_EhuB"/>
</dbReference>
<evidence type="ECO:0000256" key="5">
    <source>
        <dbReference type="SAM" id="SignalP"/>
    </source>
</evidence>
<name>A0A1I0CPY1_9BACI</name>
<keyword evidence="8" id="KW-1185">Reference proteome</keyword>